<dbReference type="EMBL" id="JAKJXP020000045">
    <property type="protein sequence ID" value="KAK7751777.1"/>
    <property type="molecule type" value="Genomic_DNA"/>
</dbReference>
<evidence type="ECO:0000313" key="2">
    <source>
        <dbReference type="Proteomes" id="UP001320420"/>
    </source>
</evidence>
<accession>A0AAN9UR08</accession>
<evidence type="ECO:0000313" key="1">
    <source>
        <dbReference type="EMBL" id="KAK7751777.1"/>
    </source>
</evidence>
<dbReference type="AlphaFoldDB" id="A0AAN9UR08"/>
<dbReference type="Proteomes" id="UP001320420">
    <property type="component" value="Unassembled WGS sequence"/>
</dbReference>
<name>A0AAN9UR08_9PEZI</name>
<gene>
    <name evidence="1" type="ORF">SLS62_006263</name>
</gene>
<reference evidence="1 2" key="1">
    <citation type="submission" date="2024-02" db="EMBL/GenBank/DDBJ databases">
        <title>De novo assembly and annotation of 12 fungi associated with fruit tree decline syndrome in Ontario, Canada.</title>
        <authorList>
            <person name="Sulman M."/>
            <person name="Ellouze W."/>
            <person name="Ilyukhin E."/>
        </authorList>
    </citation>
    <scope>NUCLEOTIDE SEQUENCE [LARGE SCALE GENOMIC DNA]</scope>
    <source>
        <strain evidence="1 2">M11/M66-122</strain>
    </source>
</reference>
<keyword evidence="2" id="KW-1185">Reference proteome</keyword>
<organism evidence="1 2">
    <name type="scientific">Diatrype stigma</name>
    <dbReference type="NCBI Taxonomy" id="117547"/>
    <lineage>
        <taxon>Eukaryota</taxon>
        <taxon>Fungi</taxon>
        <taxon>Dikarya</taxon>
        <taxon>Ascomycota</taxon>
        <taxon>Pezizomycotina</taxon>
        <taxon>Sordariomycetes</taxon>
        <taxon>Xylariomycetidae</taxon>
        <taxon>Xylariales</taxon>
        <taxon>Diatrypaceae</taxon>
        <taxon>Diatrype</taxon>
    </lineage>
</organism>
<proteinExistence type="predicted"/>
<protein>
    <submittedName>
        <fullName evidence="1">Uncharacterized protein</fullName>
    </submittedName>
</protein>
<comment type="caution">
    <text evidence="1">The sequence shown here is derived from an EMBL/GenBank/DDBJ whole genome shotgun (WGS) entry which is preliminary data.</text>
</comment>
<sequence>MPAAVAVASTNNNNKQFRYERLLTFYGKIRKHMCLYILLRPLCIHNTTLLAGPSCLRVLAELHRIHEDASAWTPEGRKTLPFAWPDECLPRADNIHIVDTGEWCGWECRNSHTFGSGAPDAAAAAAAIAAAAGASSPSVLLGMPNAVFGAERTGVGWRDE</sequence>